<dbReference type="RefSeq" id="WP_033242068.1">
    <property type="nucleotide sequence ID" value="NZ_JBIRUQ010000001.1"/>
</dbReference>
<sequence length="303" mass="31374">MADHGPGPKTHSEPPIVAAADGSPSSNWAVAWAALEASMHRCGLHLVNSWTIPSGFGPDAIATENDLHRMYERGERILAEAAHVARTAVPGDELAVSTETTALLITPALIAQSSAARMLVVGSRGLGAFRRGLLGSVSTAVTRRAHCPVAVIQADTPLDVVSAGLPVLVGVDGTGNSVAAVELAFDEAARRSVGLTALHAWSDTSGLDIPVRNWDSARTSAEAELSENLAGYCERYPDVPVQRIVTADRPVRSLLDASGDAQLVVVGSHGRGGFAGMLLGSTSNALLHAVDAPMIIVRAPDAP</sequence>
<dbReference type="InterPro" id="IPR014729">
    <property type="entry name" value="Rossmann-like_a/b/a_fold"/>
</dbReference>
<feature type="domain" description="UspA" evidence="5">
    <location>
        <begin position="15"/>
        <end position="152"/>
    </location>
</feature>
<feature type="domain" description="UspA" evidence="5">
    <location>
        <begin position="167"/>
        <end position="298"/>
    </location>
</feature>
<evidence type="ECO:0000256" key="4">
    <source>
        <dbReference type="SAM" id="MobiDB-lite"/>
    </source>
</evidence>
<dbReference type="Proteomes" id="UP001611263">
    <property type="component" value="Unassembled WGS sequence"/>
</dbReference>
<keyword evidence="2" id="KW-0547">Nucleotide-binding</keyword>
<keyword evidence="7" id="KW-1185">Reference proteome</keyword>
<evidence type="ECO:0000256" key="1">
    <source>
        <dbReference type="ARBA" id="ARBA00008791"/>
    </source>
</evidence>
<comment type="similarity">
    <text evidence="1">Belongs to the universal stress protein A family.</text>
</comment>
<keyword evidence="3" id="KW-0067">ATP-binding</keyword>
<dbReference type="SUPFAM" id="SSF52402">
    <property type="entry name" value="Adenine nucleotide alpha hydrolases-like"/>
    <property type="match status" value="2"/>
</dbReference>
<dbReference type="Gene3D" id="3.40.50.620">
    <property type="entry name" value="HUPs"/>
    <property type="match status" value="2"/>
</dbReference>
<dbReference type="PANTHER" id="PTHR46268:SF27">
    <property type="entry name" value="UNIVERSAL STRESS PROTEIN RV2623"/>
    <property type="match status" value="1"/>
</dbReference>
<feature type="region of interest" description="Disordered" evidence="4">
    <location>
        <begin position="1"/>
        <end position="20"/>
    </location>
</feature>
<dbReference type="GeneID" id="93504970"/>
<gene>
    <name evidence="6" type="ORF">ACH4WX_07385</name>
</gene>
<evidence type="ECO:0000259" key="5">
    <source>
        <dbReference type="Pfam" id="PF00582"/>
    </source>
</evidence>
<evidence type="ECO:0000313" key="6">
    <source>
        <dbReference type="EMBL" id="MFI1460529.1"/>
    </source>
</evidence>
<name>A0ABW7THP2_9NOCA</name>
<evidence type="ECO:0000256" key="3">
    <source>
        <dbReference type="ARBA" id="ARBA00022840"/>
    </source>
</evidence>
<reference evidence="6 7" key="1">
    <citation type="submission" date="2024-10" db="EMBL/GenBank/DDBJ databases">
        <title>The Natural Products Discovery Center: Release of the First 8490 Sequenced Strains for Exploring Actinobacteria Biosynthetic Diversity.</title>
        <authorList>
            <person name="Kalkreuter E."/>
            <person name="Kautsar S.A."/>
            <person name="Yang D."/>
            <person name="Bader C.D."/>
            <person name="Teijaro C.N."/>
            <person name="Fluegel L."/>
            <person name="Davis C.M."/>
            <person name="Simpson J.R."/>
            <person name="Lauterbach L."/>
            <person name="Steele A.D."/>
            <person name="Gui C."/>
            <person name="Meng S."/>
            <person name="Li G."/>
            <person name="Viehrig K."/>
            <person name="Ye F."/>
            <person name="Su P."/>
            <person name="Kiefer A.F."/>
            <person name="Nichols A."/>
            <person name="Cepeda A.J."/>
            <person name="Yan W."/>
            <person name="Fan B."/>
            <person name="Jiang Y."/>
            <person name="Adhikari A."/>
            <person name="Zheng C.-J."/>
            <person name="Schuster L."/>
            <person name="Cowan T.M."/>
            <person name="Smanski M.J."/>
            <person name="Chevrette M.G."/>
            <person name="De Carvalho L.P.S."/>
            <person name="Shen B."/>
        </authorList>
    </citation>
    <scope>NUCLEOTIDE SEQUENCE [LARGE SCALE GENOMIC DNA]</scope>
    <source>
        <strain evidence="6 7">NPDC020568</strain>
    </source>
</reference>
<dbReference type="EMBL" id="JBIRUQ010000001">
    <property type="protein sequence ID" value="MFI1460529.1"/>
    <property type="molecule type" value="Genomic_DNA"/>
</dbReference>
<dbReference type="InterPro" id="IPR006015">
    <property type="entry name" value="Universal_stress_UspA"/>
</dbReference>
<evidence type="ECO:0000313" key="7">
    <source>
        <dbReference type="Proteomes" id="UP001611263"/>
    </source>
</evidence>
<dbReference type="Pfam" id="PF00582">
    <property type="entry name" value="Usp"/>
    <property type="match status" value="2"/>
</dbReference>
<accession>A0ABW7THP2</accession>
<protein>
    <submittedName>
        <fullName evidence="6">Universal stress protein</fullName>
    </submittedName>
</protein>
<dbReference type="PRINTS" id="PR01438">
    <property type="entry name" value="UNVRSLSTRESS"/>
</dbReference>
<comment type="caution">
    <text evidence="6">The sequence shown here is derived from an EMBL/GenBank/DDBJ whole genome shotgun (WGS) entry which is preliminary data.</text>
</comment>
<proteinExistence type="inferred from homology"/>
<organism evidence="6 7">
    <name type="scientific">Nocardia carnea</name>
    <dbReference type="NCBI Taxonomy" id="37328"/>
    <lineage>
        <taxon>Bacteria</taxon>
        <taxon>Bacillati</taxon>
        <taxon>Actinomycetota</taxon>
        <taxon>Actinomycetes</taxon>
        <taxon>Mycobacteriales</taxon>
        <taxon>Nocardiaceae</taxon>
        <taxon>Nocardia</taxon>
    </lineage>
</organism>
<dbReference type="PANTHER" id="PTHR46268">
    <property type="entry name" value="STRESS RESPONSE PROTEIN NHAX"/>
    <property type="match status" value="1"/>
</dbReference>
<evidence type="ECO:0000256" key="2">
    <source>
        <dbReference type="ARBA" id="ARBA00022741"/>
    </source>
</evidence>
<dbReference type="InterPro" id="IPR006016">
    <property type="entry name" value="UspA"/>
</dbReference>